<feature type="domain" description="HTH myb-type" evidence="8">
    <location>
        <begin position="9"/>
        <end position="61"/>
    </location>
</feature>
<dbReference type="InterPro" id="IPR015495">
    <property type="entry name" value="Myb_TF_plants"/>
</dbReference>
<evidence type="ECO:0000256" key="6">
    <source>
        <dbReference type="SAM" id="MobiDB-lite"/>
    </source>
</evidence>
<dbReference type="EMBL" id="LNRQ01000001">
    <property type="protein sequence ID" value="KZN10219.1"/>
    <property type="molecule type" value="Genomic_DNA"/>
</dbReference>
<dbReference type="InterPro" id="IPR017930">
    <property type="entry name" value="Myb_dom"/>
</dbReference>
<reference evidence="10" key="2">
    <citation type="submission" date="2022-03" db="EMBL/GenBank/DDBJ databases">
        <title>Draft title - Genomic analysis of global carrot germplasm unveils the trajectory of domestication and the origin of high carotenoid orange carrot.</title>
        <authorList>
            <person name="Iorizzo M."/>
            <person name="Ellison S."/>
            <person name="Senalik D."/>
            <person name="Macko-Podgorni A."/>
            <person name="Grzebelus D."/>
            <person name="Bostan H."/>
            <person name="Rolling W."/>
            <person name="Curaba J."/>
            <person name="Simon P."/>
        </authorList>
    </citation>
    <scope>NUCLEOTIDE SEQUENCE</scope>
    <source>
        <tissue evidence="10">Leaf</tissue>
    </source>
</reference>
<accession>A0A166HGC5</accession>
<dbReference type="GO" id="GO:0003677">
    <property type="term" value="F:DNA binding"/>
    <property type="evidence" value="ECO:0007669"/>
    <property type="project" value="UniProtKB-KW"/>
</dbReference>
<protein>
    <submittedName>
        <fullName evidence="9">Uncharacterized protein</fullName>
    </submittedName>
</protein>
<dbReference type="PROSITE" id="PS50090">
    <property type="entry name" value="MYB_LIKE"/>
    <property type="match status" value="2"/>
</dbReference>
<evidence type="ECO:0000313" key="10">
    <source>
        <dbReference type="EMBL" id="WOG83838.1"/>
    </source>
</evidence>
<dbReference type="CDD" id="cd00167">
    <property type="entry name" value="SANT"/>
    <property type="match status" value="2"/>
</dbReference>
<dbReference type="GO" id="GO:0005634">
    <property type="term" value="C:nucleus"/>
    <property type="evidence" value="ECO:0007669"/>
    <property type="project" value="UniProtKB-SubCell"/>
</dbReference>
<dbReference type="SMR" id="A0A166HGC5"/>
<evidence type="ECO:0000256" key="3">
    <source>
        <dbReference type="ARBA" id="ARBA00023125"/>
    </source>
</evidence>
<feature type="domain" description="Myb-like" evidence="7">
    <location>
        <begin position="9"/>
        <end position="61"/>
    </location>
</feature>
<dbReference type="InterPro" id="IPR001005">
    <property type="entry name" value="SANT/Myb"/>
</dbReference>
<dbReference type="Gene3D" id="1.10.10.60">
    <property type="entry name" value="Homeodomain-like"/>
    <property type="match status" value="2"/>
</dbReference>
<evidence type="ECO:0000259" key="7">
    <source>
        <dbReference type="PROSITE" id="PS50090"/>
    </source>
</evidence>
<evidence type="ECO:0000256" key="1">
    <source>
        <dbReference type="ARBA" id="ARBA00004123"/>
    </source>
</evidence>
<evidence type="ECO:0000256" key="4">
    <source>
        <dbReference type="ARBA" id="ARBA00023163"/>
    </source>
</evidence>
<dbReference type="PANTHER" id="PTHR47999">
    <property type="entry name" value="TRANSCRIPTION FACTOR MYB8-RELATED-RELATED"/>
    <property type="match status" value="1"/>
</dbReference>
<dbReference type="Proteomes" id="UP000077755">
    <property type="component" value="Chromosome 1"/>
</dbReference>
<evidence type="ECO:0000256" key="2">
    <source>
        <dbReference type="ARBA" id="ARBA00023015"/>
    </source>
</evidence>
<keyword evidence="3" id="KW-0238">DNA-binding</keyword>
<dbReference type="EMBL" id="CP093343">
    <property type="protein sequence ID" value="WOG83838.1"/>
    <property type="molecule type" value="Genomic_DNA"/>
</dbReference>
<gene>
    <name evidence="9" type="ORF">DCAR_002875</name>
    <name evidence="10" type="ORF">DCAR_0103016</name>
</gene>
<dbReference type="Gramene" id="KZN10219">
    <property type="protein sequence ID" value="KZN10219"/>
    <property type="gene ID" value="DCAR_002875"/>
</dbReference>
<reference evidence="9" key="1">
    <citation type="journal article" date="2016" name="Nat. Genet.">
        <title>A high-quality carrot genome assembly provides new insights into carotenoid accumulation and asterid genome evolution.</title>
        <authorList>
            <person name="Iorizzo M."/>
            <person name="Ellison S."/>
            <person name="Senalik D."/>
            <person name="Zeng P."/>
            <person name="Satapoomin P."/>
            <person name="Huang J."/>
            <person name="Bowman M."/>
            <person name="Iovene M."/>
            <person name="Sanseverino W."/>
            <person name="Cavagnaro P."/>
            <person name="Yildiz M."/>
            <person name="Macko-Podgorni A."/>
            <person name="Moranska E."/>
            <person name="Grzebelus E."/>
            <person name="Grzebelus D."/>
            <person name="Ashrafi H."/>
            <person name="Zheng Z."/>
            <person name="Cheng S."/>
            <person name="Spooner D."/>
            <person name="Van Deynze A."/>
            <person name="Simon P."/>
        </authorList>
    </citation>
    <scope>NUCLEOTIDE SEQUENCE [LARGE SCALE GENOMIC DNA]</scope>
    <source>
        <tissue evidence="9">Leaf</tissue>
    </source>
</reference>
<dbReference type="InterPro" id="IPR009057">
    <property type="entry name" value="Homeodomain-like_sf"/>
</dbReference>
<organism evidence="9">
    <name type="scientific">Daucus carota subsp. sativus</name>
    <name type="common">Carrot</name>
    <dbReference type="NCBI Taxonomy" id="79200"/>
    <lineage>
        <taxon>Eukaryota</taxon>
        <taxon>Viridiplantae</taxon>
        <taxon>Streptophyta</taxon>
        <taxon>Embryophyta</taxon>
        <taxon>Tracheophyta</taxon>
        <taxon>Spermatophyta</taxon>
        <taxon>Magnoliopsida</taxon>
        <taxon>eudicotyledons</taxon>
        <taxon>Gunneridae</taxon>
        <taxon>Pentapetalae</taxon>
        <taxon>asterids</taxon>
        <taxon>campanulids</taxon>
        <taxon>Apiales</taxon>
        <taxon>Apiaceae</taxon>
        <taxon>Apioideae</taxon>
        <taxon>Scandiceae</taxon>
        <taxon>Daucinae</taxon>
        <taxon>Daucus</taxon>
        <taxon>Daucus sect. Daucus</taxon>
    </lineage>
</organism>
<evidence type="ECO:0000313" key="11">
    <source>
        <dbReference type="Proteomes" id="UP000077755"/>
    </source>
</evidence>
<feature type="region of interest" description="Disordered" evidence="6">
    <location>
        <begin position="133"/>
        <end position="194"/>
    </location>
</feature>
<proteinExistence type="predicted"/>
<keyword evidence="4" id="KW-0804">Transcription</keyword>
<feature type="domain" description="Myb-like" evidence="7">
    <location>
        <begin position="62"/>
        <end position="112"/>
    </location>
</feature>
<comment type="subcellular location">
    <subcellularLocation>
        <location evidence="1">Nucleus</location>
    </subcellularLocation>
</comment>
<dbReference type="SUPFAM" id="SSF46689">
    <property type="entry name" value="Homeodomain-like"/>
    <property type="match status" value="1"/>
</dbReference>
<dbReference type="SMART" id="SM00717">
    <property type="entry name" value="SANT"/>
    <property type="match status" value="2"/>
</dbReference>
<keyword evidence="5" id="KW-0539">Nucleus</keyword>
<evidence type="ECO:0000259" key="8">
    <source>
        <dbReference type="PROSITE" id="PS51294"/>
    </source>
</evidence>
<dbReference type="AlphaFoldDB" id="A0A166HGC5"/>
<dbReference type="STRING" id="79200.A0A166HGC5"/>
<dbReference type="Pfam" id="PF00249">
    <property type="entry name" value="Myb_DNA-binding"/>
    <property type="match status" value="2"/>
</dbReference>
<dbReference type="PROSITE" id="PS51294">
    <property type="entry name" value="HTH_MYB"/>
    <property type="match status" value="2"/>
</dbReference>
<dbReference type="OrthoDB" id="2143914at2759"/>
<dbReference type="KEGG" id="dcr:108215648"/>
<sequence length="358" mass="40185">MGRAPCCEKVGLNRGRWTAEEDDILTKYIQANGEGSWRSLPKNAGLLRCGKSCRLRWVNYLKSDLKRGKFSSDEDETIIKLHSSLGNRWCLIASHLPGRTDNEIKNYWNSHLSRQIYKFRKIIQQLNHEPVVVDQPVPKSRTTDVAPKPPVKRTRKSITKKDTKVPDNSPDQKVVDKSPESATSSRDLGNGGSLVIMPATPALEEDVMSSMINLDIPEDKETMDDIFLSSFLDDIVSDQGLEADLNLQTLNQVPVGDPNGELLLSNADVENWLMDDGNTIMPNPSLMPEGEKYDLKNGELDVLGWDCGGNMDWDGGFEDQNLWDSEDEKLFSGLWETSCDKGDDGDHKQDAIVEWLFS</sequence>
<dbReference type="PANTHER" id="PTHR47999:SF6">
    <property type="entry name" value="MYB-RELATED PROTEIN P"/>
    <property type="match status" value="1"/>
</dbReference>
<evidence type="ECO:0000313" key="9">
    <source>
        <dbReference type="EMBL" id="KZN10219.1"/>
    </source>
</evidence>
<keyword evidence="2" id="KW-0805">Transcription regulation</keyword>
<keyword evidence="11" id="KW-1185">Reference proteome</keyword>
<evidence type="ECO:0000256" key="5">
    <source>
        <dbReference type="ARBA" id="ARBA00023242"/>
    </source>
</evidence>
<dbReference type="FunFam" id="1.10.10.60:FF:000121">
    <property type="entry name" value="Myb transcription factor"/>
    <property type="match status" value="1"/>
</dbReference>
<name>A0A166HGC5_DAUCS</name>
<feature type="domain" description="HTH myb-type" evidence="8">
    <location>
        <begin position="62"/>
        <end position="116"/>
    </location>
</feature>